<dbReference type="SUPFAM" id="SSF48452">
    <property type="entry name" value="TPR-like"/>
    <property type="match status" value="1"/>
</dbReference>
<organism evidence="1 2">
    <name type="scientific">Amanita muscaria (strain Koide BX008)</name>
    <dbReference type="NCBI Taxonomy" id="946122"/>
    <lineage>
        <taxon>Eukaryota</taxon>
        <taxon>Fungi</taxon>
        <taxon>Dikarya</taxon>
        <taxon>Basidiomycota</taxon>
        <taxon>Agaricomycotina</taxon>
        <taxon>Agaricomycetes</taxon>
        <taxon>Agaricomycetidae</taxon>
        <taxon>Agaricales</taxon>
        <taxon>Pluteineae</taxon>
        <taxon>Amanitaceae</taxon>
        <taxon>Amanita</taxon>
    </lineage>
</organism>
<dbReference type="Proteomes" id="UP000054549">
    <property type="component" value="Unassembled WGS sequence"/>
</dbReference>
<dbReference type="PANTHER" id="PTHR46082">
    <property type="entry name" value="ATP/GTP-BINDING PROTEIN-RELATED"/>
    <property type="match status" value="1"/>
</dbReference>
<proteinExistence type="predicted"/>
<dbReference type="Gene3D" id="1.25.40.10">
    <property type="entry name" value="Tetratricopeptide repeat domain"/>
    <property type="match status" value="1"/>
</dbReference>
<accession>A0A0C2RXX1</accession>
<gene>
    <name evidence="1" type="ORF">M378DRAFT_91312</name>
</gene>
<dbReference type="EMBL" id="KN818558">
    <property type="protein sequence ID" value="KIL55165.1"/>
    <property type="molecule type" value="Genomic_DNA"/>
</dbReference>
<evidence type="ECO:0000313" key="2">
    <source>
        <dbReference type="Proteomes" id="UP000054549"/>
    </source>
</evidence>
<name>A0A0C2RXX1_AMAMK</name>
<feature type="non-terminal residue" evidence="1">
    <location>
        <position position="1"/>
    </location>
</feature>
<reference evidence="1 2" key="1">
    <citation type="submission" date="2014-04" db="EMBL/GenBank/DDBJ databases">
        <title>Evolutionary Origins and Diversification of the Mycorrhizal Mutualists.</title>
        <authorList>
            <consortium name="DOE Joint Genome Institute"/>
            <consortium name="Mycorrhizal Genomics Consortium"/>
            <person name="Kohler A."/>
            <person name="Kuo A."/>
            <person name="Nagy L.G."/>
            <person name="Floudas D."/>
            <person name="Copeland A."/>
            <person name="Barry K.W."/>
            <person name="Cichocki N."/>
            <person name="Veneault-Fourrey C."/>
            <person name="LaButti K."/>
            <person name="Lindquist E.A."/>
            <person name="Lipzen A."/>
            <person name="Lundell T."/>
            <person name="Morin E."/>
            <person name="Murat C."/>
            <person name="Riley R."/>
            <person name="Ohm R."/>
            <person name="Sun H."/>
            <person name="Tunlid A."/>
            <person name="Henrissat B."/>
            <person name="Grigoriev I.V."/>
            <person name="Hibbett D.S."/>
            <person name="Martin F."/>
        </authorList>
    </citation>
    <scope>NUCLEOTIDE SEQUENCE [LARGE SCALE GENOMIC DNA]</scope>
    <source>
        <strain evidence="1 2">Koide BX008</strain>
    </source>
</reference>
<dbReference type="InterPro" id="IPR053137">
    <property type="entry name" value="NLR-like"/>
</dbReference>
<dbReference type="PANTHER" id="PTHR46082:SF6">
    <property type="entry name" value="AAA+ ATPASE DOMAIN-CONTAINING PROTEIN-RELATED"/>
    <property type="match status" value="1"/>
</dbReference>
<dbReference type="AlphaFoldDB" id="A0A0C2RXX1"/>
<protein>
    <submittedName>
        <fullName evidence="1">Uncharacterized protein</fullName>
    </submittedName>
</protein>
<dbReference type="InParanoid" id="A0A0C2RXX1"/>
<evidence type="ECO:0000313" key="1">
    <source>
        <dbReference type="EMBL" id="KIL55165.1"/>
    </source>
</evidence>
<dbReference type="InterPro" id="IPR011990">
    <property type="entry name" value="TPR-like_helical_dom_sf"/>
</dbReference>
<keyword evidence="2" id="KW-1185">Reference proteome</keyword>
<dbReference type="OrthoDB" id="1658288at2759"/>
<dbReference type="HOGENOM" id="CLU_000288_125_12_1"/>
<dbReference type="STRING" id="946122.A0A0C2RXX1"/>
<sequence>KLVAALGCIPLAIDQAGAYVMSCGCGLDHYLELFMEHRAKLMSDEEFRGASLYNKTTYGTWEISIDAIKCRIEGKNKAQSLAAQSALTLHEIFAFLHHDNISADIFKSAALNFMERRDEITNGLPQSISLLDSKTLFLNDDGKWDTFQFEAGIRVLVSFSLIKSIGKLYSVHPLVQTWSRDRIPVANGNASDCCKKSKALLGCSLKLDYQEDNYRFCGLLAPHLKANNEHTWKCIGDDQYFDDQSGRFALVFDKVGDWNQAEKLHSEMVNARKESLGATSHPDTLTAMANLASTYRNQGRWKEAESLEVQVMETRKVLI</sequence>
<dbReference type="Pfam" id="PF13424">
    <property type="entry name" value="TPR_12"/>
    <property type="match status" value="1"/>
</dbReference>